<dbReference type="HOGENOM" id="CLU_010419_1_0_1"/>
<protein>
    <submittedName>
        <fullName evidence="2">Uncharacterized protein</fullName>
    </submittedName>
</protein>
<dbReference type="EnsemblPlants" id="OBART07G11830.1">
    <property type="protein sequence ID" value="OBART07G11830.1"/>
    <property type="gene ID" value="OBART07G11830"/>
</dbReference>
<sequence>MRLQNGHLDPPVASDTAPLGPIWEELDPGRKEKIFSLSILDKIKEGGLTISQCSQVVGSKLEHRVSKDLEQYKDIALCKFSAERWKSGKRSLLPYNLLCKSMITNTETPRSQFFNSNLIDKIENLTKSTKLYLFWEIKCKVNTCYFVSKGKRKVVAANENTRKRKHMDEEAAQEATLEGFKEALVLVVTSQAFTETEQIVCNLHKAQDHQVNVLTLICTTSVNDNTTQASIDTPPTQANDDLGEEQSKDGVESLAPMHVEDPTHVEAGQPCAGQQMHIMTVRFLFLGSNLFFVDILSLFLREQLPFFVDDVELSNLVDKICTNVKGTPMPAITPSLVANPSPVIMPIEMGKRRPLANPKYTCPFKCASTEPLWDDNGDNAMEVYKIYLIDQLDGAIVWKGEELRKCFAEGKN</sequence>
<accession>A0A0D3GQ54</accession>
<feature type="region of interest" description="Disordered" evidence="1">
    <location>
        <begin position="228"/>
        <end position="247"/>
    </location>
</feature>
<proteinExistence type="predicted"/>
<keyword evidence="3" id="KW-1185">Reference proteome</keyword>
<evidence type="ECO:0000256" key="1">
    <source>
        <dbReference type="SAM" id="MobiDB-lite"/>
    </source>
</evidence>
<dbReference type="Proteomes" id="UP000026960">
    <property type="component" value="Chromosome 7"/>
</dbReference>
<feature type="compositionally biased region" description="Polar residues" evidence="1">
    <location>
        <begin position="228"/>
        <end position="239"/>
    </location>
</feature>
<dbReference type="AlphaFoldDB" id="A0A0D3GQ54"/>
<reference evidence="2" key="2">
    <citation type="submission" date="2015-03" db="UniProtKB">
        <authorList>
            <consortium name="EnsemblPlants"/>
        </authorList>
    </citation>
    <scope>IDENTIFICATION</scope>
</reference>
<evidence type="ECO:0000313" key="3">
    <source>
        <dbReference type="Proteomes" id="UP000026960"/>
    </source>
</evidence>
<name>A0A0D3GQ54_9ORYZ</name>
<evidence type="ECO:0000313" key="2">
    <source>
        <dbReference type="EnsemblPlants" id="OBART07G11830.1"/>
    </source>
</evidence>
<feature type="region of interest" description="Disordered" evidence="1">
    <location>
        <begin position="1"/>
        <end position="20"/>
    </location>
</feature>
<dbReference type="PaxDb" id="65489-OBART07G11830.1"/>
<organism evidence="2">
    <name type="scientific">Oryza barthii</name>
    <dbReference type="NCBI Taxonomy" id="65489"/>
    <lineage>
        <taxon>Eukaryota</taxon>
        <taxon>Viridiplantae</taxon>
        <taxon>Streptophyta</taxon>
        <taxon>Embryophyta</taxon>
        <taxon>Tracheophyta</taxon>
        <taxon>Spermatophyta</taxon>
        <taxon>Magnoliopsida</taxon>
        <taxon>Liliopsida</taxon>
        <taxon>Poales</taxon>
        <taxon>Poaceae</taxon>
        <taxon>BOP clade</taxon>
        <taxon>Oryzoideae</taxon>
        <taxon>Oryzeae</taxon>
        <taxon>Oryzinae</taxon>
        <taxon>Oryza</taxon>
    </lineage>
</organism>
<reference evidence="2" key="1">
    <citation type="journal article" date="2009" name="Rice">
        <title>De Novo Next Generation Sequencing of Plant Genomes.</title>
        <authorList>
            <person name="Rounsley S."/>
            <person name="Marri P.R."/>
            <person name="Yu Y."/>
            <person name="He R."/>
            <person name="Sisneros N."/>
            <person name="Goicoechea J.L."/>
            <person name="Lee S.J."/>
            <person name="Angelova A."/>
            <person name="Kudrna D."/>
            <person name="Luo M."/>
            <person name="Affourtit J."/>
            <person name="Desany B."/>
            <person name="Knight J."/>
            <person name="Niazi F."/>
            <person name="Egholm M."/>
            <person name="Wing R.A."/>
        </authorList>
    </citation>
    <scope>NUCLEOTIDE SEQUENCE [LARGE SCALE GENOMIC DNA]</scope>
    <source>
        <strain evidence="2">cv. IRGC 105608</strain>
    </source>
</reference>
<dbReference type="Gramene" id="OBART07G11830.1">
    <property type="protein sequence ID" value="OBART07G11830.1"/>
    <property type="gene ID" value="OBART07G11830"/>
</dbReference>